<dbReference type="GO" id="GO:0070005">
    <property type="term" value="F:cysteine-type aminopeptidase activity"/>
    <property type="evidence" value="ECO:0007669"/>
    <property type="project" value="InterPro"/>
</dbReference>
<dbReference type="Proteomes" id="UP000326354">
    <property type="component" value="Chromosome"/>
</dbReference>
<dbReference type="InterPro" id="IPR000668">
    <property type="entry name" value="Peptidase_C1A_C"/>
</dbReference>
<comment type="similarity">
    <text evidence="5">Belongs to the peptidase C1 family.</text>
</comment>
<name>A0A5S9ISG0_UABAM</name>
<keyword evidence="9" id="KW-1185">Reference proteome</keyword>
<dbReference type="InterPro" id="IPR000169">
    <property type="entry name" value="Pept_cys_AS"/>
</dbReference>
<keyword evidence="2 5" id="KW-0378">Hydrolase</keyword>
<evidence type="ECO:0000256" key="1">
    <source>
        <dbReference type="ARBA" id="ARBA00022670"/>
    </source>
</evidence>
<dbReference type="EMBL" id="AP019860">
    <property type="protein sequence ID" value="BBM87269.1"/>
    <property type="molecule type" value="Genomic_DNA"/>
</dbReference>
<dbReference type="GO" id="GO:0043418">
    <property type="term" value="P:homocysteine catabolic process"/>
    <property type="evidence" value="ECO:0007669"/>
    <property type="project" value="TreeGrafter"/>
</dbReference>
<dbReference type="PROSITE" id="PS50039">
    <property type="entry name" value="FORK_HEAD_3"/>
    <property type="match status" value="1"/>
</dbReference>
<dbReference type="InterPro" id="IPR001766">
    <property type="entry name" value="Fork_head_dom"/>
</dbReference>
<evidence type="ECO:0000256" key="6">
    <source>
        <dbReference type="PIRSR" id="PIRSR005700-1"/>
    </source>
</evidence>
<dbReference type="PIRSF" id="PIRSF005700">
    <property type="entry name" value="PepC"/>
    <property type="match status" value="1"/>
</dbReference>
<dbReference type="GO" id="GO:0006508">
    <property type="term" value="P:proteolysis"/>
    <property type="evidence" value="ECO:0007669"/>
    <property type="project" value="UniProtKB-KW"/>
</dbReference>
<dbReference type="PROSITE" id="PS00139">
    <property type="entry name" value="THIOL_PROTEASE_CYS"/>
    <property type="match status" value="1"/>
</dbReference>
<dbReference type="PANTHER" id="PTHR10363:SF2">
    <property type="entry name" value="BLEOMYCIN HYDROLASE"/>
    <property type="match status" value="1"/>
</dbReference>
<dbReference type="KEGG" id="uam:UABAM_05672"/>
<feature type="active site" evidence="6">
    <location>
        <position position="318"/>
    </location>
</feature>
<feature type="domain" description="Fork-head" evidence="7">
    <location>
        <begin position="211"/>
        <end position="256"/>
    </location>
</feature>
<dbReference type="InterPro" id="IPR038765">
    <property type="entry name" value="Papain-like_cys_pep_sf"/>
</dbReference>
<keyword evidence="3 5" id="KW-0788">Thiol protease</keyword>
<evidence type="ECO:0000256" key="5">
    <source>
        <dbReference type="PIRNR" id="PIRNR005700"/>
    </source>
</evidence>
<dbReference type="GO" id="GO:0003700">
    <property type="term" value="F:DNA-binding transcription factor activity"/>
    <property type="evidence" value="ECO:0007669"/>
    <property type="project" value="InterPro"/>
</dbReference>
<evidence type="ECO:0000313" key="9">
    <source>
        <dbReference type="Proteomes" id="UP000326354"/>
    </source>
</evidence>
<dbReference type="Pfam" id="PF00112">
    <property type="entry name" value="Peptidase_C1"/>
    <property type="match status" value="1"/>
</dbReference>
<dbReference type="GO" id="GO:0005737">
    <property type="term" value="C:cytoplasm"/>
    <property type="evidence" value="ECO:0007669"/>
    <property type="project" value="TreeGrafter"/>
</dbReference>
<organism evidence="8 9">
    <name type="scientific">Uabimicrobium amorphum</name>
    <dbReference type="NCBI Taxonomy" id="2596890"/>
    <lineage>
        <taxon>Bacteria</taxon>
        <taxon>Pseudomonadati</taxon>
        <taxon>Planctomycetota</taxon>
        <taxon>Candidatus Uabimicrobiia</taxon>
        <taxon>Candidatus Uabimicrobiales</taxon>
        <taxon>Candidatus Uabimicrobiaceae</taxon>
        <taxon>Candidatus Uabimicrobium</taxon>
    </lineage>
</organism>
<dbReference type="Pfam" id="PF03051">
    <property type="entry name" value="Peptidase_C1_2"/>
    <property type="match status" value="1"/>
</dbReference>
<feature type="active site" evidence="6">
    <location>
        <position position="339"/>
    </location>
</feature>
<dbReference type="RefSeq" id="WP_151971295.1">
    <property type="nucleotide sequence ID" value="NZ_AP019860.1"/>
</dbReference>
<gene>
    <name evidence="8" type="ORF">UABAM_05672</name>
</gene>
<dbReference type="Gene3D" id="3.90.70.10">
    <property type="entry name" value="Cysteine proteinases"/>
    <property type="match status" value="1"/>
</dbReference>
<evidence type="ECO:0000313" key="8">
    <source>
        <dbReference type="EMBL" id="BBM87269.1"/>
    </source>
</evidence>
<feature type="active site" evidence="6">
    <location>
        <position position="53"/>
    </location>
</feature>
<proteinExistence type="inferred from homology"/>
<keyword evidence="5 8" id="KW-0031">Aminopeptidase</keyword>
<keyword evidence="1 5" id="KW-0645">Protease</keyword>
<evidence type="ECO:0000256" key="3">
    <source>
        <dbReference type="ARBA" id="ARBA00022807"/>
    </source>
</evidence>
<evidence type="ECO:0000256" key="2">
    <source>
        <dbReference type="ARBA" id="ARBA00022801"/>
    </source>
</evidence>
<dbReference type="InterPro" id="IPR004134">
    <property type="entry name" value="Peptidase_C1B"/>
</dbReference>
<dbReference type="SUPFAM" id="SSF54001">
    <property type="entry name" value="Cysteine proteinases"/>
    <property type="match status" value="1"/>
</dbReference>
<sequence length="385" mass="43736">MKNLILILSLLTIFLYADDVKGKKEKKLPEFKFTVIKKVATTPVKNQSRTGTCWSFGSSSFLESELIRRGKGKHDLSEMFVVRHTYPRKARNYVRRHGKTNLGAGSLAQDAIYVAHHHGVVPEEVYSGLFVGQSKHNHREMDAILKGILDSIIKQDKLSKVWPQAIAALLDVYLGKVPQTFNYQGQQYTAKSLAKELEINANDYVELTSFSHHPYYRPFSIEIPDNWANNISHNLPLEEFIATMDHALTNGYSLVWDGDVSERSFSNKKGVATLPLKEWNDRSDKEKKQLCNTPEAEKEIDQAARQEAFDNYTSTDDHLMHVTGIAKDQNGTRYYITKNSWGTKKCKMKGYVYMSEAYVRSKTISILLHKDAIPANIASKLGITK</sequence>
<dbReference type="OrthoDB" id="9814054at2"/>
<evidence type="ECO:0000259" key="7">
    <source>
        <dbReference type="PROSITE" id="PS50039"/>
    </source>
</evidence>
<dbReference type="AlphaFoldDB" id="A0A5S9ISG0"/>
<protein>
    <recommendedName>
        <fullName evidence="5">Aminopeptidase</fullName>
    </recommendedName>
</protein>
<reference evidence="8 9" key="1">
    <citation type="submission" date="2019-08" db="EMBL/GenBank/DDBJ databases">
        <title>Complete genome sequence of Candidatus Uab amorphum.</title>
        <authorList>
            <person name="Shiratori T."/>
            <person name="Suzuki S."/>
            <person name="Kakizawa Y."/>
            <person name="Ishida K."/>
        </authorList>
    </citation>
    <scope>NUCLEOTIDE SEQUENCE [LARGE SCALE GENOMIC DNA]</scope>
    <source>
        <strain evidence="8 9">SRT547</strain>
    </source>
</reference>
<dbReference type="GO" id="GO:0043565">
    <property type="term" value="F:sequence-specific DNA binding"/>
    <property type="evidence" value="ECO:0007669"/>
    <property type="project" value="InterPro"/>
</dbReference>
<dbReference type="PANTHER" id="PTHR10363">
    <property type="entry name" value="BLEOMYCIN HYDROLASE"/>
    <property type="match status" value="1"/>
</dbReference>
<keyword evidence="4" id="KW-0238">DNA-binding</keyword>
<accession>A0A5S9ISG0</accession>
<evidence type="ECO:0000256" key="4">
    <source>
        <dbReference type="ARBA" id="ARBA00023125"/>
    </source>
</evidence>
<dbReference type="GO" id="GO:0009636">
    <property type="term" value="P:response to toxic substance"/>
    <property type="evidence" value="ECO:0007669"/>
    <property type="project" value="TreeGrafter"/>
</dbReference>